<sequence>MVTDPNRVSVVEIGPPLDEKSVRSHYIIQFKFYWPTARQTSFNRRKFNWKYGDYVAMSKHFNTIEWHSALNNRLTQNSYTSFLDTFGAVADLFIKRRLPRLTQVKPPWWNQQISSLVRRLFIRKRIKRDVDRLARNHAALQQIHGEDEHY</sequence>
<organism evidence="1 2">
    <name type="scientific">Brachionus plicatilis</name>
    <name type="common">Marine rotifer</name>
    <name type="synonym">Brachionus muelleri</name>
    <dbReference type="NCBI Taxonomy" id="10195"/>
    <lineage>
        <taxon>Eukaryota</taxon>
        <taxon>Metazoa</taxon>
        <taxon>Spiralia</taxon>
        <taxon>Gnathifera</taxon>
        <taxon>Rotifera</taxon>
        <taxon>Eurotatoria</taxon>
        <taxon>Monogononta</taxon>
        <taxon>Pseudotrocha</taxon>
        <taxon>Ploima</taxon>
        <taxon>Brachionidae</taxon>
        <taxon>Brachionus</taxon>
    </lineage>
</organism>
<evidence type="ECO:0000313" key="2">
    <source>
        <dbReference type="Proteomes" id="UP000276133"/>
    </source>
</evidence>
<keyword evidence="2" id="KW-1185">Reference proteome</keyword>
<dbReference type="Proteomes" id="UP000276133">
    <property type="component" value="Unassembled WGS sequence"/>
</dbReference>
<comment type="caution">
    <text evidence="1">The sequence shown here is derived from an EMBL/GenBank/DDBJ whole genome shotgun (WGS) entry which is preliminary data.</text>
</comment>
<reference evidence="1 2" key="1">
    <citation type="journal article" date="2018" name="Sci. Rep.">
        <title>Genomic signatures of local adaptation to the degree of environmental predictability in rotifers.</title>
        <authorList>
            <person name="Franch-Gras L."/>
            <person name="Hahn C."/>
            <person name="Garcia-Roger E.M."/>
            <person name="Carmona M.J."/>
            <person name="Serra M."/>
            <person name="Gomez A."/>
        </authorList>
    </citation>
    <scope>NUCLEOTIDE SEQUENCE [LARGE SCALE GENOMIC DNA]</scope>
    <source>
        <strain evidence="1">HYR1</strain>
    </source>
</reference>
<evidence type="ECO:0000313" key="1">
    <source>
        <dbReference type="EMBL" id="RNA00548.1"/>
    </source>
</evidence>
<proteinExistence type="predicted"/>
<gene>
    <name evidence="1" type="ORF">BpHYR1_016441</name>
</gene>
<name>A0A3M7PPE8_BRAPC</name>
<dbReference type="EMBL" id="REGN01009702">
    <property type="protein sequence ID" value="RNA00548.1"/>
    <property type="molecule type" value="Genomic_DNA"/>
</dbReference>
<evidence type="ECO:0008006" key="3">
    <source>
        <dbReference type="Google" id="ProtNLM"/>
    </source>
</evidence>
<dbReference type="AlphaFoldDB" id="A0A3M7PPE8"/>
<accession>A0A3M7PPE8</accession>
<protein>
    <recommendedName>
        <fullName evidence="3">RNA-directed DNA polymerase from mobile element jockey-like</fullName>
    </recommendedName>
</protein>